<dbReference type="Proteomes" id="UP000828048">
    <property type="component" value="Chromosome 11"/>
</dbReference>
<name>A0ACB7YMK3_9ERIC</name>
<gene>
    <name evidence="1" type="ORF">Vadar_018290</name>
</gene>
<reference evidence="1 2" key="1">
    <citation type="journal article" date="2021" name="Hortic Res">
        <title>High-quality reference genome and annotation aids understanding of berry development for evergreen blueberry (Vaccinium darrowii).</title>
        <authorList>
            <person name="Yu J."/>
            <person name="Hulse-Kemp A.M."/>
            <person name="Babiker E."/>
            <person name="Staton M."/>
        </authorList>
    </citation>
    <scope>NUCLEOTIDE SEQUENCE [LARGE SCALE GENOMIC DNA]</scope>
    <source>
        <strain evidence="2">cv. NJ 8807/NJ 8810</strain>
        <tissue evidence="1">Young leaf</tissue>
    </source>
</reference>
<dbReference type="EMBL" id="CM037161">
    <property type="protein sequence ID" value="KAH7854841.1"/>
    <property type="molecule type" value="Genomic_DNA"/>
</dbReference>
<organism evidence="1 2">
    <name type="scientific">Vaccinium darrowii</name>
    <dbReference type="NCBI Taxonomy" id="229202"/>
    <lineage>
        <taxon>Eukaryota</taxon>
        <taxon>Viridiplantae</taxon>
        <taxon>Streptophyta</taxon>
        <taxon>Embryophyta</taxon>
        <taxon>Tracheophyta</taxon>
        <taxon>Spermatophyta</taxon>
        <taxon>Magnoliopsida</taxon>
        <taxon>eudicotyledons</taxon>
        <taxon>Gunneridae</taxon>
        <taxon>Pentapetalae</taxon>
        <taxon>asterids</taxon>
        <taxon>Ericales</taxon>
        <taxon>Ericaceae</taxon>
        <taxon>Vaccinioideae</taxon>
        <taxon>Vaccinieae</taxon>
        <taxon>Vaccinium</taxon>
    </lineage>
</organism>
<protein>
    <submittedName>
        <fullName evidence="1">Uncharacterized protein</fullName>
    </submittedName>
</protein>
<keyword evidence="2" id="KW-1185">Reference proteome</keyword>
<evidence type="ECO:0000313" key="1">
    <source>
        <dbReference type="EMBL" id="KAH7854841.1"/>
    </source>
</evidence>
<accession>A0ACB7YMK3</accession>
<proteinExistence type="predicted"/>
<evidence type="ECO:0000313" key="2">
    <source>
        <dbReference type="Proteomes" id="UP000828048"/>
    </source>
</evidence>
<comment type="caution">
    <text evidence="1">The sequence shown here is derived from an EMBL/GenBank/DDBJ whole genome shotgun (WGS) entry which is preliminary data.</text>
</comment>
<sequence length="2090" mass="231281">MVEVATNKQGESFGETSDAHAAVFELGAFVGDLAVEDDTNIDDISLEGLEQELEECKTDDVVTNILSKGTTLREYTKGVENNLRQVELDSIQDYINESDNLVSLHDQIRDCDIILSQMETLLGGFQVEIGSISSDIKILQEKSMDMGLKLKNRKVAESKLAKFVEDIIIPPRMIDIIVDGEVSEEYTRTLETLSKKLKFVEVDPMVKTSKALKDVQPELERLRQKAVSKVFEFIVQKLYALRKPKTNIQILQQSVLLKYKYIISFLKEHGKEVYTEVRAAYVDTMNKVLSAHFRAYIQALEKLQLDIATSSDLIGVETGSTGLFSRGREPLKNRSAVFALGERISILKEIDEPALIPHIAEASSRKHPYEVLFRSLHKLLMDSACSEYLFCDDFFGEESVFYEIFTGPFAVVDEHFNSIIPYSFDAIGLMLMIRIIHQHQLMMSRRRIPCLDSYLDKVNIALWPRFKIVFDMHLSSLRNANVKTLWEDDVHPHYVMRRYAEFTASLIHLNFEYGDGQLELNLERLRMAVDDLLVKLAKMFPKPKLQTVFLINNYDMTISILKEAGPGGGKIQLHFEELLKNNTAIFVEELLLEHFSALIKFVKTRPSEDPTSGSERPITVSEVEPLVKDFSSRWKAAIELMHNDVITSFSNFLCGMEILRASLTQLLLYYTRLSDCIKRVVGGSSLNKDLVSISSIIRLESDMAFDHSSVPRDLRPLNTARTMTDETRIAPATTSGRNIEGFVGNPVRDAGSPGSIPVYYPATVSDAGFVGLGYSNATSGVASWCPRMPVGVVAPPGGNMMTGYYHPPSFGARVGGNASDQASDEGREDSVSGKKVKFLCSFGGKILPRPSDGMLRYVGGQTRIIRVRRDVSFDELVQKMADTYGQNVVIKYQLPDEDLDALVSVSCPDDLENMMDEYEKFVERSSDGSFKLRVFLFSSSELDSSGVMQYGEVQDSGQRYFEAVNGIMGGVGGSIARKESMASATSTQNSDVSGTEAIDGSGHCQGDVTGPPSTGVFSPKANPATTQEPNPRLGCVDPTPSFNAEVSTGPPGIQMMMSTTPQTMSSLPEYEFERSVPVTVQQQQIGADLQQAGANFQPPAPYLQAYIDPPPKETFPTQMGYPNQLLGNVGPMSAHPQFHDNASGIFSHQFIPAVHMTMAPSTHVSMKPNMVLPTVHHPNERTFGARVVQLPSDQSYNAYQAQVPPSVVGGGYGWNQVSQPEQVVISEGWVPNQQVTFPEKITTFKDCYMCEKALPHAHSDTVVQDQRESPAIAASDLNPIYHSLRLEDKMRALPMNRVVVSGAPGERIIEQGVRPKVLSNLDQEVGKTQLEAVMAAQNVVRQHENERVILQSAENPDHIKVSAVAQGVVGFATGVQSPAIATNTLPQTSQKNVALPLAVPPQYQVKQEILMNKQVVNSDSNPGGGIPFQMSDHLVRESPKDYYSKLPGVGPKEDTVEPYDRLKHIGVGIQNLQISPQEVFVGKEQTKSPSENPRKEDVVREQHVKIAVSTQRMVLDTNHIKPNELLPSSNEVSRLHNFQPPESSEVAQSPLLGIPTSHQPSNLGINYMAPDESSYGNLAFSDASLAQRTERIPPIGEWKENPSLFHNKLLPDNIGNVASNGSVSISVSPSYRVGDAQDSSTSLFSDQDPWNLRYDTHFPPPRPTKIALRKEGLGTRDPFVENHMESSGELPIGNRMEVSAIAQLDDGVYQPSGNLTRTTQGSADELIKQELQAVAEGVAASVLQSSMPSNPDITTMHDRSETLSEVNQDSEVQKTDVEFNKAGFEDIKAKLPEKTNVGFPVSDGLGRLQIIKNSDLEELRELGSGTFGTVYHGKWRGTDVAIKRINDRCFAGKPSEQERMRDDFWNEAIKLADLHHPNVVAFYGVVLDGPGGSVATVTEYMVNGSLRTALQKSERNLDKRKRLVIAMDVAFGMEYLHGKNIVHFDLKSDNLLVNLRDPHRPICKVGDLGLSKVKCQTLISGGVRGTLPWMAPELLNGSSSLVSEKVDVFSFGIVMWELLTGDEPYADLHYGAIIGGIVSNTLRPLVPESCDPEWRSLMERCWSSETSERPSFTEIVNELRSMAAKVPQKQ</sequence>